<evidence type="ECO:0000313" key="3">
    <source>
        <dbReference type="Proteomes" id="UP000245995"/>
    </source>
</evidence>
<dbReference type="SMART" id="SM00530">
    <property type="entry name" value="HTH_XRE"/>
    <property type="match status" value="2"/>
</dbReference>
<dbReference type="SUPFAM" id="SSF47413">
    <property type="entry name" value="lambda repressor-like DNA-binding domains"/>
    <property type="match status" value="1"/>
</dbReference>
<dbReference type="InterPro" id="IPR010982">
    <property type="entry name" value="Lambda_DNA-bd_dom_sf"/>
</dbReference>
<dbReference type="Gene3D" id="1.10.260.40">
    <property type="entry name" value="lambda repressor-like DNA-binding domains"/>
    <property type="match status" value="1"/>
</dbReference>
<dbReference type="PROSITE" id="PS50943">
    <property type="entry name" value="HTH_CROC1"/>
    <property type="match status" value="1"/>
</dbReference>
<name>A0AAX2BQ11_CITAM</name>
<evidence type="ECO:0000259" key="1">
    <source>
        <dbReference type="PROSITE" id="PS50943"/>
    </source>
</evidence>
<reference evidence="2 3" key="1">
    <citation type="submission" date="2016-04" db="EMBL/GenBank/DDBJ databases">
        <authorList>
            <person name="Regsiter A."/>
            <person name="William W."/>
        </authorList>
    </citation>
    <scope>NUCLEOTIDE SEQUENCE [LARGE SCALE GENOMIC DNA]</scope>
    <source>
        <strain evidence="2 3">92</strain>
    </source>
</reference>
<evidence type="ECO:0000313" key="2">
    <source>
        <dbReference type="EMBL" id="SBA31214.1"/>
    </source>
</evidence>
<protein>
    <submittedName>
        <fullName evidence="2">Repressor protein</fullName>
    </submittedName>
</protein>
<proteinExistence type="predicted"/>
<dbReference type="AlphaFoldDB" id="A0AAX2BQ11"/>
<feature type="domain" description="HTH cro/C1-type" evidence="1">
    <location>
        <begin position="106"/>
        <end position="150"/>
    </location>
</feature>
<dbReference type="Proteomes" id="UP000245995">
    <property type="component" value="Chromosome CITRO92"/>
</dbReference>
<sequence length="194" mass="22094">MKSIQDVRRQNLKDLIDREFNGVQTRLAERMNTQANLVNRWVLGKKIIGDQVARKIEAAANKPRNWLDIDRSLTLDSFVPVGPTDIGIIAAHNLERWMRESDNLTSQGKIERASGISQNTVSRMLNNEVSVSISTLESIASAFGRHGYELLIHPHDPEAIRYDRPNYGLLPEAEKNKIESYIEFVISQNNKKQD</sequence>
<dbReference type="GO" id="GO:0003677">
    <property type="term" value="F:DNA binding"/>
    <property type="evidence" value="ECO:0007669"/>
    <property type="project" value="InterPro"/>
</dbReference>
<organism evidence="2 3">
    <name type="scientific">Citrobacter amalonaticus</name>
    <dbReference type="NCBI Taxonomy" id="35703"/>
    <lineage>
        <taxon>Bacteria</taxon>
        <taxon>Pseudomonadati</taxon>
        <taxon>Pseudomonadota</taxon>
        <taxon>Gammaproteobacteria</taxon>
        <taxon>Enterobacterales</taxon>
        <taxon>Enterobacteriaceae</taxon>
        <taxon>Citrobacter</taxon>
    </lineage>
</organism>
<dbReference type="EMBL" id="LT556085">
    <property type="protein sequence ID" value="SBA31214.1"/>
    <property type="molecule type" value="Genomic_DNA"/>
</dbReference>
<dbReference type="Pfam" id="PF01381">
    <property type="entry name" value="HTH_3"/>
    <property type="match status" value="1"/>
</dbReference>
<accession>A0AAX2BQ11</accession>
<dbReference type="InterPro" id="IPR001387">
    <property type="entry name" value="Cro/C1-type_HTH"/>
</dbReference>
<dbReference type="CDD" id="cd00093">
    <property type="entry name" value="HTH_XRE"/>
    <property type="match status" value="1"/>
</dbReference>
<dbReference type="RefSeq" id="WP_109740493.1">
    <property type="nucleotide sequence ID" value="NZ_LT556085.1"/>
</dbReference>
<gene>
    <name evidence="2" type="ORF">CITRO92_4611</name>
</gene>